<evidence type="ECO:0000256" key="1">
    <source>
        <dbReference type="ARBA" id="ARBA00004651"/>
    </source>
</evidence>
<dbReference type="InterPro" id="IPR052528">
    <property type="entry name" value="Sugar_transport-like"/>
</dbReference>
<dbReference type="Pfam" id="PF07690">
    <property type="entry name" value="MFS_1"/>
    <property type="match status" value="1"/>
</dbReference>
<sequence length="469" mass="53120">MNNLMVMSKFLLGKLRRVYFMALPENKQDLKRSRMWYTVGDSANQTMMQLAGGTFIVTLMSYVGISDANIGILTSLASLAAVFQLMTMRFVNRLPKYKFYVCLTVLQKLAFSLIYFIPLFTLSERAKVIWVVLGYFYAQICTQIGTPASQDWIASLVPSRLRGRYFAIKDSVAVFVVATVMLIAGIILDYFKNGHLTIGFVLIGIMIAILVIVNLVAFSFMKEPRLSLTNEDGYEMHGNLAKRAKTVHKIDSNDSMMSELKFAFGNRYFLKALCLNCLWMTSFYIAAPFNSSYQIKELALPYTFIMIIGFCSNLFRIFISPKVGRLADRFGMAKIFKYSLLGLLLNYFLTACSLPSNAYIMIPIAAFFSACGWSFIGIGLFGIQLEFLDEKKRMIQLSLLSSISGVYGFLISYLGGRLLDYFQRNPLVIFQRELYAQQILNTIGVALLLVTFSYTKFMIQGQSPKKQGR</sequence>
<feature type="transmembrane region" description="Helical" evidence="2">
    <location>
        <begin position="72"/>
        <end position="91"/>
    </location>
</feature>
<organism evidence="3 4">
    <name type="scientific">Lachnoclostridium phytofermentans</name>
    <dbReference type="NCBI Taxonomy" id="66219"/>
    <lineage>
        <taxon>Bacteria</taxon>
        <taxon>Bacillati</taxon>
        <taxon>Bacillota</taxon>
        <taxon>Clostridia</taxon>
        <taxon>Lachnospirales</taxon>
        <taxon>Lachnospiraceae</taxon>
    </lineage>
</organism>
<dbReference type="CDD" id="cd06174">
    <property type="entry name" value="MFS"/>
    <property type="match status" value="1"/>
</dbReference>
<proteinExistence type="predicted"/>
<dbReference type="Proteomes" id="UP000262969">
    <property type="component" value="Unassembled WGS sequence"/>
</dbReference>
<feature type="transmembrane region" description="Helical" evidence="2">
    <location>
        <begin position="435"/>
        <end position="459"/>
    </location>
</feature>
<dbReference type="SUPFAM" id="SSF103473">
    <property type="entry name" value="MFS general substrate transporter"/>
    <property type="match status" value="1"/>
</dbReference>
<feature type="transmembrane region" description="Helical" evidence="2">
    <location>
        <begin position="97"/>
        <end position="117"/>
    </location>
</feature>
<feature type="transmembrane region" description="Helical" evidence="2">
    <location>
        <begin position="46"/>
        <end position="65"/>
    </location>
</feature>
<keyword evidence="2" id="KW-0472">Membrane</keyword>
<dbReference type="AlphaFoldDB" id="A0A3D2X5Z1"/>
<feature type="transmembrane region" description="Helical" evidence="2">
    <location>
        <begin position="197"/>
        <end position="218"/>
    </location>
</feature>
<dbReference type="InterPro" id="IPR036259">
    <property type="entry name" value="MFS_trans_sf"/>
</dbReference>
<gene>
    <name evidence="3" type="ORF">DHW61_06910</name>
</gene>
<dbReference type="Gene3D" id="1.20.1250.20">
    <property type="entry name" value="MFS general substrate transporter like domains"/>
    <property type="match status" value="2"/>
</dbReference>
<dbReference type="InterPro" id="IPR011701">
    <property type="entry name" value="MFS"/>
</dbReference>
<dbReference type="PANTHER" id="PTHR23526:SF2">
    <property type="entry name" value="MAJOR FACILITATOR SUPERFAMILY (MFS) PROFILE DOMAIN-CONTAINING PROTEIN"/>
    <property type="match status" value="1"/>
</dbReference>
<dbReference type="GO" id="GO:0022857">
    <property type="term" value="F:transmembrane transporter activity"/>
    <property type="evidence" value="ECO:0007669"/>
    <property type="project" value="InterPro"/>
</dbReference>
<keyword evidence="2" id="KW-1133">Transmembrane helix</keyword>
<feature type="transmembrane region" description="Helical" evidence="2">
    <location>
        <begin position="361"/>
        <end position="383"/>
    </location>
</feature>
<dbReference type="GO" id="GO:0005886">
    <property type="term" value="C:plasma membrane"/>
    <property type="evidence" value="ECO:0007669"/>
    <property type="project" value="UniProtKB-SubCell"/>
</dbReference>
<feature type="transmembrane region" description="Helical" evidence="2">
    <location>
        <begin position="395"/>
        <end position="415"/>
    </location>
</feature>
<dbReference type="PANTHER" id="PTHR23526">
    <property type="entry name" value="INTEGRAL MEMBRANE TRANSPORT PROTEIN-RELATED"/>
    <property type="match status" value="1"/>
</dbReference>
<dbReference type="EMBL" id="DPVV01000231">
    <property type="protein sequence ID" value="HCL02137.1"/>
    <property type="molecule type" value="Genomic_DNA"/>
</dbReference>
<feature type="transmembrane region" description="Helical" evidence="2">
    <location>
        <begin position="299"/>
        <end position="319"/>
    </location>
</feature>
<evidence type="ECO:0000313" key="3">
    <source>
        <dbReference type="EMBL" id="HCL02137.1"/>
    </source>
</evidence>
<keyword evidence="2" id="KW-0812">Transmembrane</keyword>
<feature type="transmembrane region" description="Helical" evidence="2">
    <location>
        <begin position="172"/>
        <end position="191"/>
    </location>
</feature>
<evidence type="ECO:0000313" key="4">
    <source>
        <dbReference type="Proteomes" id="UP000262969"/>
    </source>
</evidence>
<protein>
    <submittedName>
        <fullName evidence="3">MFS transporter</fullName>
    </submittedName>
</protein>
<feature type="transmembrane region" description="Helical" evidence="2">
    <location>
        <begin position="268"/>
        <end position="287"/>
    </location>
</feature>
<name>A0A3D2X5Z1_9FIRM</name>
<accession>A0A3D2X5Z1</accession>
<reference evidence="3 4" key="1">
    <citation type="journal article" date="2018" name="Nat. Biotechnol.">
        <title>A standardized bacterial taxonomy based on genome phylogeny substantially revises the tree of life.</title>
        <authorList>
            <person name="Parks D.H."/>
            <person name="Chuvochina M."/>
            <person name="Waite D.W."/>
            <person name="Rinke C."/>
            <person name="Skarshewski A."/>
            <person name="Chaumeil P.A."/>
            <person name="Hugenholtz P."/>
        </authorList>
    </citation>
    <scope>NUCLEOTIDE SEQUENCE [LARGE SCALE GENOMIC DNA]</scope>
    <source>
        <strain evidence="3">UBA11728</strain>
    </source>
</reference>
<comment type="caution">
    <text evidence="3">The sequence shown here is derived from an EMBL/GenBank/DDBJ whole genome shotgun (WGS) entry which is preliminary data.</text>
</comment>
<comment type="subcellular location">
    <subcellularLocation>
        <location evidence="1">Cell membrane</location>
        <topology evidence="1">Multi-pass membrane protein</topology>
    </subcellularLocation>
</comment>
<evidence type="ECO:0000256" key="2">
    <source>
        <dbReference type="SAM" id="Phobius"/>
    </source>
</evidence>